<evidence type="ECO:0000313" key="1">
    <source>
        <dbReference type="EMBL" id="RWR13449.1"/>
    </source>
</evidence>
<dbReference type="AlphaFoldDB" id="A0A443IZ96"/>
<dbReference type="InterPro" id="IPR014825">
    <property type="entry name" value="DNA_alkylation"/>
</dbReference>
<comment type="caution">
    <text evidence="1">The sequence shown here is derived from an EMBL/GenBank/DDBJ whole genome shotgun (WGS) entry which is preliminary data.</text>
</comment>
<dbReference type="CDD" id="cd06561">
    <property type="entry name" value="AlkD_like"/>
    <property type="match status" value="1"/>
</dbReference>
<dbReference type="SUPFAM" id="SSF48371">
    <property type="entry name" value="ARM repeat"/>
    <property type="match status" value="1"/>
</dbReference>
<dbReference type="Proteomes" id="UP000285710">
    <property type="component" value="Unassembled WGS sequence"/>
</dbReference>
<dbReference type="Gene3D" id="1.25.10.90">
    <property type="match status" value="1"/>
</dbReference>
<evidence type="ECO:0000313" key="2">
    <source>
        <dbReference type="Proteomes" id="UP000285710"/>
    </source>
</evidence>
<protein>
    <submittedName>
        <fullName evidence="1">DNA alkylation repair protein</fullName>
    </submittedName>
</protein>
<keyword evidence="2" id="KW-1185">Reference proteome</keyword>
<reference evidence="1 2" key="1">
    <citation type="submission" date="2019-01" db="EMBL/GenBank/DDBJ databases">
        <title>Sinorhodobacter populi sp. nov. isolated from the symptomatic bark tissue of Populus euramericana canker.</title>
        <authorList>
            <person name="Xu G."/>
        </authorList>
    </citation>
    <scope>NUCLEOTIDE SEQUENCE [LARGE SCALE GENOMIC DNA]</scope>
    <source>
        <strain evidence="1 2">2D-5</strain>
    </source>
</reference>
<dbReference type="PANTHER" id="PTHR34070:SF1">
    <property type="entry name" value="DNA ALKYLATION REPAIR PROTEIN"/>
    <property type="match status" value="1"/>
</dbReference>
<reference evidence="1 2" key="2">
    <citation type="submission" date="2019-01" db="EMBL/GenBank/DDBJ databases">
        <authorList>
            <person name="Li Y."/>
        </authorList>
    </citation>
    <scope>NUCLEOTIDE SEQUENCE [LARGE SCALE GENOMIC DNA]</scope>
    <source>
        <strain evidence="1 2">2D-5</strain>
    </source>
</reference>
<dbReference type="EMBL" id="SAUW01000005">
    <property type="protein sequence ID" value="RWR13449.1"/>
    <property type="molecule type" value="Genomic_DNA"/>
</dbReference>
<proteinExistence type="predicted"/>
<dbReference type="Pfam" id="PF08713">
    <property type="entry name" value="DNA_alkylation"/>
    <property type="match status" value="1"/>
</dbReference>
<dbReference type="PANTHER" id="PTHR34070">
    <property type="entry name" value="ARMADILLO-TYPE FOLD"/>
    <property type="match status" value="1"/>
</dbReference>
<organism evidence="1 2">
    <name type="scientific">Paenirhodobacter populi</name>
    <dbReference type="NCBI Taxonomy" id="2306993"/>
    <lineage>
        <taxon>Bacteria</taxon>
        <taxon>Pseudomonadati</taxon>
        <taxon>Pseudomonadota</taxon>
        <taxon>Alphaproteobacteria</taxon>
        <taxon>Rhodobacterales</taxon>
        <taxon>Rhodobacter group</taxon>
        <taxon>Paenirhodobacter</taxon>
    </lineage>
</organism>
<dbReference type="InterPro" id="IPR016024">
    <property type="entry name" value="ARM-type_fold"/>
</dbReference>
<name>A0A443IZ96_9RHOB</name>
<sequence>MTEEEARLAEEARAYAASDADYQQYEETAETEDLGPAPTVGEAIALLEASGDAERAAQAAEYHKTARHYLGVAAPLIEDQVRLWRAQATAEERLALARGLWDSDIHEAKIAAAKLMTQARIRPDDAAWDLIRGWVGDLDTWAIADAVSAAAARRVTADLARLDGIAGWLASDNLWTRRTALTATLPLTRARHPDAQESTARDRILDWCATLAPDRNWFIQKAIADWLSALAKRDPESVRRWLVEYGEDLKSFARKDVTRKL</sequence>
<gene>
    <name evidence="1" type="ORF">D2T33_06560</name>
</gene>
<accession>A0A443IZ96</accession>